<proteinExistence type="predicted"/>
<reference evidence="1 2" key="1">
    <citation type="journal article" date="2022" name="Genome Biol. Evol.">
        <title>The Spruce Budworm Genome: Reconstructing the Evolutionary History of Antifreeze Proteins.</title>
        <authorList>
            <person name="Beliveau C."/>
            <person name="Gagne P."/>
            <person name="Picq S."/>
            <person name="Vernygora O."/>
            <person name="Keeling C.I."/>
            <person name="Pinkney K."/>
            <person name="Doucet D."/>
            <person name="Wen F."/>
            <person name="Johnston J.S."/>
            <person name="Maaroufi H."/>
            <person name="Boyle B."/>
            <person name="Laroche J."/>
            <person name="Dewar K."/>
            <person name="Juretic N."/>
            <person name="Blackburn G."/>
            <person name="Nisole A."/>
            <person name="Brunet B."/>
            <person name="Brandao M."/>
            <person name="Lumley L."/>
            <person name="Duan J."/>
            <person name="Quan G."/>
            <person name="Lucarotti C.J."/>
            <person name="Roe A.D."/>
            <person name="Sperling F.A.H."/>
            <person name="Levesque R.C."/>
            <person name="Cusson M."/>
        </authorList>
    </citation>
    <scope>NUCLEOTIDE SEQUENCE [LARGE SCALE GENOMIC DNA]</scope>
    <source>
        <strain evidence="1">Glfc:IPQL:Cfum</strain>
    </source>
</reference>
<evidence type="ECO:0000313" key="1">
    <source>
        <dbReference type="EMBL" id="KAI8437146.1"/>
    </source>
</evidence>
<comment type="caution">
    <text evidence="1">The sequence shown here is derived from an EMBL/GenBank/DDBJ whole genome shotgun (WGS) entry which is preliminary data.</text>
</comment>
<evidence type="ECO:0000313" key="2">
    <source>
        <dbReference type="Proteomes" id="UP001064048"/>
    </source>
</evidence>
<accession>A0ACC0KMB1</accession>
<gene>
    <name evidence="1" type="ORF">MSG28_010495</name>
</gene>
<dbReference type="Proteomes" id="UP001064048">
    <property type="component" value="Chromosome 17"/>
</dbReference>
<keyword evidence="2" id="KW-1185">Reference proteome</keyword>
<organism evidence="1 2">
    <name type="scientific">Choristoneura fumiferana</name>
    <name type="common">Spruce budworm moth</name>
    <name type="synonym">Archips fumiferana</name>
    <dbReference type="NCBI Taxonomy" id="7141"/>
    <lineage>
        <taxon>Eukaryota</taxon>
        <taxon>Metazoa</taxon>
        <taxon>Ecdysozoa</taxon>
        <taxon>Arthropoda</taxon>
        <taxon>Hexapoda</taxon>
        <taxon>Insecta</taxon>
        <taxon>Pterygota</taxon>
        <taxon>Neoptera</taxon>
        <taxon>Endopterygota</taxon>
        <taxon>Lepidoptera</taxon>
        <taxon>Glossata</taxon>
        <taxon>Ditrysia</taxon>
        <taxon>Tortricoidea</taxon>
        <taxon>Tortricidae</taxon>
        <taxon>Tortricinae</taxon>
        <taxon>Choristoneura</taxon>
    </lineage>
</organism>
<protein>
    <submittedName>
        <fullName evidence="1">Uncharacterized protein</fullName>
    </submittedName>
</protein>
<name>A0ACC0KMB1_CHOFU</name>
<sequence>MDSAPLPLRKVRTFCPDGKLVITTVFGTTGLGRSHTVASAARYRDVQMPSLDLQEKSHRKVALHYGARLTTTNSLALRSGNYRPCGPAAGARARRSTISTGDDSFTDLGLHDEKISTGNDSCRNHGFHDKHIMVEGFIWGVATKAACIIARVVLQQERAQRSTISTVDDSFTDHGFHDKHIMVEGFIWGGCNQAGARARRSTISTGDDSFTDLGLHDEKISTGNDSCTNHGFHDKHIMVEGFIWGVATKVACIGHGWHSNTEYNNGRRVIKISRLKISHTVLRSDNGCARALPDWKNIAGTDLFTHEGAPLHIL</sequence>
<dbReference type="EMBL" id="CM046117">
    <property type="protein sequence ID" value="KAI8437146.1"/>
    <property type="molecule type" value="Genomic_DNA"/>
</dbReference>